<protein>
    <recommendedName>
        <fullName evidence="3">Recombination endonuclease VII</fullName>
    </recommendedName>
</protein>
<dbReference type="SUPFAM" id="SSF54060">
    <property type="entry name" value="His-Me finger endonucleases"/>
    <property type="match status" value="2"/>
</dbReference>
<dbReference type="RefSeq" id="WP_344891389.1">
    <property type="nucleotide sequence ID" value="NZ_BAABAS010000004.1"/>
</dbReference>
<organism evidence="1 2">
    <name type="scientific">Actinomadura meridiana</name>
    <dbReference type="NCBI Taxonomy" id="559626"/>
    <lineage>
        <taxon>Bacteria</taxon>
        <taxon>Bacillati</taxon>
        <taxon>Actinomycetota</taxon>
        <taxon>Actinomycetes</taxon>
        <taxon>Streptosporangiales</taxon>
        <taxon>Thermomonosporaceae</taxon>
        <taxon>Actinomadura</taxon>
    </lineage>
</organism>
<evidence type="ECO:0000313" key="2">
    <source>
        <dbReference type="Proteomes" id="UP001501710"/>
    </source>
</evidence>
<evidence type="ECO:0000313" key="1">
    <source>
        <dbReference type="EMBL" id="GAA4226935.1"/>
    </source>
</evidence>
<keyword evidence="2" id="KW-1185">Reference proteome</keyword>
<evidence type="ECO:0008006" key="3">
    <source>
        <dbReference type="Google" id="ProtNLM"/>
    </source>
</evidence>
<proteinExistence type="predicted"/>
<comment type="caution">
    <text evidence="1">The sequence shown here is derived from an EMBL/GenBank/DDBJ whole genome shotgun (WGS) entry which is preliminary data.</text>
</comment>
<dbReference type="Proteomes" id="UP001501710">
    <property type="component" value="Unassembled WGS sequence"/>
</dbReference>
<reference evidence="2" key="1">
    <citation type="journal article" date="2019" name="Int. J. Syst. Evol. Microbiol.">
        <title>The Global Catalogue of Microorganisms (GCM) 10K type strain sequencing project: providing services to taxonomists for standard genome sequencing and annotation.</title>
        <authorList>
            <consortium name="The Broad Institute Genomics Platform"/>
            <consortium name="The Broad Institute Genome Sequencing Center for Infectious Disease"/>
            <person name="Wu L."/>
            <person name="Ma J."/>
        </authorList>
    </citation>
    <scope>NUCLEOTIDE SEQUENCE [LARGE SCALE GENOMIC DNA]</scope>
    <source>
        <strain evidence="2">JCM 17440</strain>
    </source>
</reference>
<gene>
    <name evidence="1" type="ORF">GCM10022254_13340</name>
</gene>
<accession>A0ABP8BUX7</accession>
<dbReference type="InterPro" id="IPR044925">
    <property type="entry name" value="His-Me_finger_sf"/>
</dbReference>
<dbReference type="Gene3D" id="3.40.1800.10">
    <property type="entry name" value="His-Me finger endonucleases"/>
    <property type="match status" value="2"/>
</dbReference>
<dbReference type="InterPro" id="IPR004211">
    <property type="entry name" value="Endonuclease_7"/>
</dbReference>
<dbReference type="Pfam" id="PF02945">
    <property type="entry name" value="Endonuclease_7"/>
    <property type="match status" value="2"/>
</dbReference>
<sequence length="379" mass="42715">MGEMDKVSLMLSKRCRDCGEIKPATAFWRLKSSKDGLAYYCKACFGLRNSRSYRSKQKSLGKDTREYRRYSDVPKGMKYCARCKETKSINEFGRNRAESSGLTSYCRPCHSAAMAEIRRRNHGSERNFFLKRRYGLTEGRVDQMIAEQGGVCVICLRAEPKHVDHDHLTGLVRRILCFKCNGGLGQFEDNPERLRLAAEYLELEGSQARRLMLERGAPVFVGRTHLTESEWRARPRQTSPREQHRLGRYGIDDEGVEWLRKTQVGLCAVCFDLPAEQIDHDHKTGAVRGIACLGCNAGMGQLLDDPIALRRAADYLMGALVKTVPTPDGGTRLSFTVPDVDPAKVAPGGWTARWEADGRHRKANPELGKPLWITYGTGR</sequence>
<dbReference type="InterPro" id="IPR038563">
    <property type="entry name" value="Endonuclease_7_sf"/>
</dbReference>
<dbReference type="EMBL" id="BAABAS010000004">
    <property type="protein sequence ID" value="GAA4226935.1"/>
    <property type="molecule type" value="Genomic_DNA"/>
</dbReference>
<name>A0ABP8BUX7_9ACTN</name>